<gene>
    <name evidence="1" type="ORF">MNV_1740003</name>
</gene>
<dbReference type="Proteomes" id="UP000218615">
    <property type="component" value="Unassembled WGS sequence"/>
</dbReference>
<proteinExistence type="predicted"/>
<keyword evidence="2" id="KW-1185">Reference proteome</keyword>
<name>A0A284VLY2_9EURY</name>
<dbReference type="AlphaFoldDB" id="A0A284VLY2"/>
<accession>A0A284VLY2</accession>
<sequence length="64" mass="7243">MGDNEDLEKIDEMIKEEEKKSPAKNVLVCPVCNSTDVVYYIGGELGYQYRCKNCGYTGAFILEK</sequence>
<dbReference type="EMBL" id="FZMP01000084">
    <property type="protein sequence ID" value="SNQ60258.1"/>
    <property type="molecule type" value="Genomic_DNA"/>
</dbReference>
<dbReference type="OrthoDB" id="70849at2157"/>
<protein>
    <recommendedName>
        <fullName evidence="3">Transposase zinc-ribbon domain-containing protein</fullName>
    </recommendedName>
</protein>
<dbReference type="RefSeq" id="WP_096204545.1">
    <property type="nucleotide sequence ID" value="NZ_FZMP01000084.1"/>
</dbReference>
<reference evidence="2" key="1">
    <citation type="submission" date="2017-06" db="EMBL/GenBank/DDBJ databases">
        <authorList>
            <person name="Cremers G."/>
        </authorList>
    </citation>
    <scope>NUCLEOTIDE SEQUENCE [LARGE SCALE GENOMIC DNA]</scope>
</reference>
<evidence type="ECO:0000313" key="2">
    <source>
        <dbReference type="Proteomes" id="UP000218615"/>
    </source>
</evidence>
<evidence type="ECO:0000313" key="1">
    <source>
        <dbReference type="EMBL" id="SNQ60258.1"/>
    </source>
</evidence>
<organism evidence="1 2">
    <name type="scientific">Candidatus Methanoperedens nitratireducens</name>
    <dbReference type="NCBI Taxonomy" id="1392998"/>
    <lineage>
        <taxon>Archaea</taxon>
        <taxon>Methanobacteriati</taxon>
        <taxon>Methanobacteriota</taxon>
        <taxon>Stenosarchaea group</taxon>
        <taxon>Methanomicrobia</taxon>
        <taxon>Methanosarcinales</taxon>
        <taxon>ANME-2 cluster</taxon>
        <taxon>Candidatus Methanoperedentaceae</taxon>
        <taxon>Candidatus Methanoperedens</taxon>
    </lineage>
</organism>
<evidence type="ECO:0008006" key="3">
    <source>
        <dbReference type="Google" id="ProtNLM"/>
    </source>
</evidence>